<proteinExistence type="predicted"/>
<accession>A0A645JA58</accession>
<dbReference type="InterPro" id="IPR039910">
    <property type="entry name" value="D15-like"/>
</dbReference>
<keyword evidence="4" id="KW-0472">Membrane</keyword>
<dbReference type="PANTHER" id="PTHR12815:SF47">
    <property type="entry name" value="TRANSLOCATION AND ASSEMBLY MODULE SUBUNIT TAMA"/>
    <property type="match status" value="1"/>
</dbReference>
<dbReference type="InterPro" id="IPR000184">
    <property type="entry name" value="Bac_surfAg_D15"/>
</dbReference>
<evidence type="ECO:0000256" key="4">
    <source>
        <dbReference type="ARBA" id="ARBA00023136"/>
    </source>
</evidence>
<keyword evidence="5" id="KW-0998">Cell outer membrane</keyword>
<sequence length="163" mass="18677">MGVAYPYGNADIIPFERRFYSGGANSVRGWSESTLGPGSYERFSNIRRRDYNQIGDIKLDMNFEYRAKMFWVLEGALFLDAGNVWTIRDYDNQPGGLFQLESFWKQIALAYGVGFRMDFDFVLFRADIGFKLFDPGATTGSNWKMPPSLKNDIAFHIAIGYPF</sequence>
<evidence type="ECO:0000256" key="5">
    <source>
        <dbReference type="ARBA" id="ARBA00023237"/>
    </source>
</evidence>
<dbReference type="Pfam" id="PF01103">
    <property type="entry name" value="Omp85"/>
    <property type="match status" value="1"/>
</dbReference>
<evidence type="ECO:0000256" key="1">
    <source>
        <dbReference type="ARBA" id="ARBA00004370"/>
    </source>
</evidence>
<evidence type="ECO:0000256" key="2">
    <source>
        <dbReference type="ARBA" id="ARBA00022692"/>
    </source>
</evidence>
<protein>
    <submittedName>
        <fullName evidence="7">Outer membrane protein assembly factor BamA</fullName>
    </submittedName>
</protein>
<gene>
    <name evidence="7" type="primary">bamA_38</name>
    <name evidence="7" type="ORF">SDC9_208266</name>
</gene>
<reference evidence="7" key="1">
    <citation type="submission" date="2019-08" db="EMBL/GenBank/DDBJ databases">
        <authorList>
            <person name="Kucharzyk K."/>
            <person name="Murdoch R.W."/>
            <person name="Higgins S."/>
            <person name="Loffler F."/>
        </authorList>
    </citation>
    <scope>NUCLEOTIDE SEQUENCE</scope>
</reference>
<keyword evidence="3" id="KW-0732">Signal</keyword>
<dbReference type="EMBL" id="VSSQ01135929">
    <property type="protein sequence ID" value="MPN60538.1"/>
    <property type="molecule type" value="Genomic_DNA"/>
</dbReference>
<dbReference type="Gene3D" id="2.40.160.50">
    <property type="entry name" value="membrane protein fhac: a member of the omp85/tpsb transporter family"/>
    <property type="match status" value="1"/>
</dbReference>
<name>A0A645JA58_9ZZZZ</name>
<organism evidence="7">
    <name type="scientific">bioreactor metagenome</name>
    <dbReference type="NCBI Taxonomy" id="1076179"/>
    <lineage>
        <taxon>unclassified sequences</taxon>
        <taxon>metagenomes</taxon>
        <taxon>ecological metagenomes</taxon>
    </lineage>
</organism>
<evidence type="ECO:0000259" key="6">
    <source>
        <dbReference type="Pfam" id="PF01103"/>
    </source>
</evidence>
<evidence type="ECO:0000256" key="3">
    <source>
        <dbReference type="ARBA" id="ARBA00022729"/>
    </source>
</evidence>
<dbReference type="PANTHER" id="PTHR12815">
    <property type="entry name" value="SORTING AND ASSEMBLY MACHINERY SAMM50 PROTEIN FAMILY MEMBER"/>
    <property type="match status" value="1"/>
</dbReference>
<feature type="domain" description="Bacterial surface antigen (D15)" evidence="6">
    <location>
        <begin position="3"/>
        <end position="139"/>
    </location>
</feature>
<dbReference type="AlphaFoldDB" id="A0A645JA58"/>
<dbReference type="GO" id="GO:0019867">
    <property type="term" value="C:outer membrane"/>
    <property type="evidence" value="ECO:0007669"/>
    <property type="project" value="InterPro"/>
</dbReference>
<comment type="subcellular location">
    <subcellularLocation>
        <location evidence="1">Membrane</location>
    </subcellularLocation>
</comment>
<evidence type="ECO:0000313" key="7">
    <source>
        <dbReference type="EMBL" id="MPN60538.1"/>
    </source>
</evidence>
<keyword evidence="2" id="KW-0812">Transmembrane</keyword>
<comment type="caution">
    <text evidence="7">The sequence shown here is derived from an EMBL/GenBank/DDBJ whole genome shotgun (WGS) entry which is preliminary data.</text>
</comment>